<gene>
    <name evidence="5" type="ORF">SAMN05421869_104463</name>
</gene>
<organism evidence="5 6">
    <name type="scientific">Nonomuraea jiangxiensis</name>
    <dbReference type="NCBI Taxonomy" id="633440"/>
    <lineage>
        <taxon>Bacteria</taxon>
        <taxon>Bacillati</taxon>
        <taxon>Actinomycetota</taxon>
        <taxon>Actinomycetes</taxon>
        <taxon>Streptosporangiales</taxon>
        <taxon>Streptosporangiaceae</taxon>
        <taxon>Nonomuraea</taxon>
    </lineage>
</organism>
<comment type="cofactor">
    <cofactor evidence="1">
        <name>pyridoxal 5'-phosphate</name>
        <dbReference type="ChEBI" id="CHEBI:597326"/>
    </cofactor>
</comment>
<keyword evidence="3 4" id="KW-0663">Pyridoxal phosphate</keyword>
<protein>
    <submittedName>
        <fullName evidence="5">Aminotransferase</fullName>
    </submittedName>
</protein>
<reference evidence="5 6" key="1">
    <citation type="submission" date="2016-10" db="EMBL/GenBank/DDBJ databases">
        <authorList>
            <person name="de Groot N.N."/>
        </authorList>
    </citation>
    <scope>NUCLEOTIDE SEQUENCE [LARGE SCALE GENOMIC DNA]</scope>
    <source>
        <strain evidence="5 6">CGMCC 4.6533</strain>
    </source>
</reference>
<proteinExistence type="inferred from homology"/>
<dbReference type="InterPro" id="IPR000653">
    <property type="entry name" value="DegT/StrS_aminotransferase"/>
</dbReference>
<dbReference type="RefSeq" id="WP_090930917.1">
    <property type="nucleotide sequence ID" value="NZ_FNDJ01000004.1"/>
</dbReference>
<evidence type="ECO:0000313" key="6">
    <source>
        <dbReference type="Proteomes" id="UP000199202"/>
    </source>
</evidence>
<dbReference type="SUPFAM" id="SSF53383">
    <property type="entry name" value="PLP-dependent transferases"/>
    <property type="match status" value="1"/>
</dbReference>
<dbReference type="STRING" id="633440.SAMN05421869_104463"/>
<dbReference type="Pfam" id="PF01041">
    <property type="entry name" value="DegT_DnrJ_EryC1"/>
    <property type="match status" value="1"/>
</dbReference>
<keyword evidence="6" id="KW-1185">Reference proteome</keyword>
<comment type="similarity">
    <text evidence="4">Belongs to the DegT/DnrJ/EryC1 family.</text>
</comment>
<dbReference type="InterPro" id="IPR015421">
    <property type="entry name" value="PyrdxlP-dep_Trfase_major"/>
</dbReference>
<evidence type="ECO:0000256" key="4">
    <source>
        <dbReference type="RuleBase" id="RU004508"/>
    </source>
</evidence>
<dbReference type="GO" id="GO:0008483">
    <property type="term" value="F:transaminase activity"/>
    <property type="evidence" value="ECO:0007669"/>
    <property type="project" value="UniProtKB-KW"/>
</dbReference>
<dbReference type="Gene3D" id="3.90.1150.10">
    <property type="entry name" value="Aspartate Aminotransferase, domain 1"/>
    <property type="match status" value="1"/>
</dbReference>
<dbReference type="Proteomes" id="UP000199202">
    <property type="component" value="Unassembled WGS sequence"/>
</dbReference>
<feature type="active site" description="Proton acceptor" evidence="2">
    <location>
        <position position="185"/>
    </location>
</feature>
<dbReference type="InterPro" id="IPR015422">
    <property type="entry name" value="PyrdxlP-dep_Trfase_small"/>
</dbReference>
<dbReference type="CDD" id="cd00616">
    <property type="entry name" value="AHBA_syn"/>
    <property type="match status" value="1"/>
</dbReference>
<dbReference type="GO" id="GO:0030170">
    <property type="term" value="F:pyridoxal phosphate binding"/>
    <property type="evidence" value="ECO:0007669"/>
    <property type="project" value="TreeGrafter"/>
</dbReference>
<sequence length="391" mass="42578">MANMINVFQPALGERELAAVREVFESNWIGRGARTDEFETGFARHLGVGRQHVTSTNSCTEATFIAMELAGVGLGDEVVLPTVAFVGSGNAIAASGARPVFCDVDPRTLNPTVAHVEAVLTPRTKAVLILHYGGYPGDVVAIADLCAERGILLIEDAAIAIASRVDGRPCGTFGDMGVWSFDHGKIVVTVDGGMLYVRDPELAARAPKLAYLGMEQKSGYDQALRARTRWWDFEVTSFSRRSVTNDVLAAVGNVQLSRLPEFIARRREIARRYDEGLAGLDGLLCPPPLPAGHESSYYMYWVQFEGGVRDEVARDLYERGIYSTFRYPLLHQVAAYGSEAVLPGAEAAAAATLLLPMHQALTDADVDRVIEAVRDRVSGRRRERILALKAV</sequence>
<dbReference type="Gene3D" id="3.40.640.10">
    <property type="entry name" value="Type I PLP-dependent aspartate aminotransferase-like (Major domain)"/>
    <property type="match status" value="1"/>
</dbReference>
<evidence type="ECO:0000256" key="2">
    <source>
        <dbReference type="PIRSR" id="PIRSR000390-1"/>
    </source>
</evidence>
<keyword evidence="5" id="KW-0808">Transferase</keyword>
<dbReference type="PANTHER" id="PTHR30244">
    <property type="entry name" value="TRANSAMINASE"/>
    <property type="match status" value="1"/>
</dbReference>
<dbReference type="EMBL" id="FNDJ01000004">
    <property type="protein sequence ID" value="SDI17186.1"/>
    <property type="molecule type" value="Genomic_DNA"/>
</dbReference>
<feature type="modified residue" description="N6-(pyridoxal phosphate)lysine" evidence="3">
    <location>
        <position position="185"/>
    </location>
</feature>
<name>A0A1G8IE48_9ACTN</name>
<dbReference type="PIRSF" id="PIRSF000390">
    <property type="entry name" value="PLP_StrS"/>
    <property type="match status" value="1"/>
</dbReference>
<evidence type="ECO:0000256" key="3">
    <source>
        <dbReference type="PIRSR" id="PIRSR000390-2"/>
    </source>
</evidence>
<accession>A0A1G8IE48</accession>
<dbReference type="AlphaFoldDB" id="A0A1G8IE48"/>
<dbReference type="InterPro" id="IPR015424">
    <property type="entry name" value="PyrdxlP-dep_Trfase"/>
</dbReference>
<evidence type="ECO:0000256" key="1">
    <source>
        <dbReference type="ARBA" id="ARBA00001933"/>
    </source>
</evidence>
<dbReference type="OrthoDB" id="9804264at2"/>
<keyword evidence="5" id="KW-0032">Aminotransferase</keyword>
<dbReference type="PANTHER" id="PTHR30244:SF34">
    <property type="entry name" value="DTDP-4-AMINO-4,6-DIDEOXYGALACTOSE TRANSAMINASE"/>
    <property type="match status" value="1"/>
</dbReference>
<dbReference type="GO" id="GO:0000271">
    <property type="term" value="P:polysaccharide biosynthetic process"/>
    <property type="evidence" value="ECO:0007669"/>
    <property type="project" value="TreeGrafter"/>
</dbReference>
<evidence type="ECO:0000313" key="5">
    <source>
        <dbReference type="EMBL" id="SDI17186.1"/>
    </source>
</evidence>